<evidence type="ECO:0000256" key="5">
    <source>
        <dbReference type="ARBA" id="ARBA00014046"/>
    </source>
</evidence>
<sequence>MNPQRIDVYRRGECSVPSADRFVLYWMQNAFRLKNNYSLCHAVEYARSCSLPLVVYMAPVEDEISLCQYPFFLEGAREVFTALCEKSIYAILRDRASCRELTALAERADLVVMDYPYGRCTEALQQQVASQCNVSIDRVDSNVIVPIQEASEKQEYMAWTIRKKLHAQKEHFLEECMSSFSTKPLSSAQIKAITGIVSEKQHHPLAATLWITGGESAARAQLDYFLTTHLPVYHKDARDPSKAVTSNISPYLHFGHISPVTIYHAVCAATAPMAAKDAFIEQFFVRRELAYNFVHYTPGYDQYEEAVPAWARRSLATHGTDRREHIYDYSDLEQGKTADVYWNAAQRQMRKTGLMHNYMRMYWGKCLLAWSSTPEEAFSRALSLQNTYALDGYDPNTYTGVAWCFGRHDRPWQERKLYGNVRYMNAAGLKRKFSMDTYLAQYST</sequence>
<comment type="cofactor">
    <cofactor evidence="1">
        <name>(6R)-5,10-methylene-5,6,7,8-tetrahydrofolate</name>
        <dbReference type="ChEBI" id="CHEBI:15636"/>
    </cofactor>
</comment>
<evidence type="ECO:0000256" key="6">
    <source>
        <dbReference type="ARBA" id="ARBA00022630"/>
    </source>
</evidence>
<dbReference type="Gene3D" id="1.10.579.10">
    <property type="entry name" value="DNA Cyclobutane Dipyrimidine Photolyase, subunit A, domain 3"/>
    <property type="match status" value="1"/>
</dbReference>
<evidence type="ECO:0000256" key="9">
    <source>
        <dbReference type="ARBA" id="ARBA00023125"/>
    </source>
</evidence>
<evidence type="ECO:0000256" key="2">
    <source>
        <dbReference type="ARBA" id="ARBA00001974"/>
    </source>
</evidence>
<keyword evidence="11 15" id="KW-0456">Lyase</keyword>
<dbReference type="Pfam" id="PF00875">
    <property type="entry name" value="DNA_photolyase"/>
    <property type="match status" value="1"/>
</dbReference>
<keyword evidence="7" id="KW-0227">DNA damage</keyword>
<dbReference type="PANTHER" id="PTHR10211">
    <property type="entry name" value="DEOXYRIBODIPYRIMIDINE PHOTOLYASE"/>
    <property type="match status" value="1"/>
</dbReference>
<dbReference type="GO" id="GO:0003677">
    <property type="term" value="F:DNA binding"/>
    <property type="evidence" value="ECO:0007669"/>
    <property type="project" value="UniProtKB-KW"/>
</dbReference>
<dbReference type="Gene3D" id="1.25.40.80">
    <property type="match status" value="1"/>
</dbReference>
<dbReference type="EC" id="4.1.99.3" evidence="4"/>
<dbReference type="FunFam" id="1.10.579.10:FF:000002">
    <property type="entry name" value="Deoxyribodipyrimidine photolyase"/>
    <property type="match status" value="1"/>
</dbReference>
<dbReference type="OrthoDB" id="9772484at2"/>
<dbReference type="PROSITE" id="PS51645">
    <property type="entry name" value="PHR_CRY_ALPHA_BETA"/>
    <property type="match status" value="1"/>
</dbReference>
<reference evidence="15 16" key="1">
    <citation type="journal article" date="2013" name="Environ. Microbiol.">
        <title>Genome analysis of Chitinivibrio alkaliphilus gen. nov., sp. nov., a novel extremely haloalkaliphilic anaerobic chitinolytic bacterium from the candidate phylum Termite Group 3.</title>
        <authorList>
            <person name="Sorokin D.Y."/>
            <person name="Gumerov V.M."/>
            <person name="Rakitin A.L."/>
            <person name="Beletsky A.V."/>
            <person name="Damste J.S."/>
            <person name="Muyzer G."/>
            <person name="Mardanov A.V."/>
            <person name="Ravin N.V."/>
        </authorList>
    </citation>
    <scope>NUCLEOTIDE SEQUENCE [LARGE SCALE GENOMIC DNA]</scope>
    <source>
        <strain evidence="15 16">ACht1</strain>
    </source>
</reference>
<proteinExistence type="inferred from homology"/>
<dbReference type="InterPro" id="IPR036134">
    <property type="entry name" value="Crypto/Photolyase_FAD-like_sf"/>
</dbReference>
<evidence type="ECO:0000259" key="14">
    <source>
        <dbReference type="PROSITE" id="PS51645"/>
    </source>
</evidence>
<evidence type="ECO:0000313" key="15">
    <source>
        <dbReference type="EMBL" id="ERP31734.1"/>
    </source>
</evidence>
<keyword evidence="8" id="KW-0274">FAD</keyword>
<dbReference type="Proteomes" id="UP000017148">
    <property type="component" value="Unassembled WGS sequence"/>
</dbReference>
<dbReference type="eggNOG" id="COG0415">
    <property type="taxonomic scope" value="Bacteria"/>
</dbReference>
<dbReference type="InterPro" id="IPR014729">
    <property type="entry name" value="Rossmann-like_a/b/a_fold"/>
</dbReference>
<evidence type="ECO:0000256" key="1">
    <source>
        <dbReference type="ARBA" id="ARBA00001932"/>
    </source>
</evidence>
<evidence type="ECO:0000256" key="10">
    <source>
        <dbReference type="ARBA" id="ARBA00023204"/>
    </source>
</evidence>
<evidence type="ECO:0000256" key="13">
    <source>
        <dbReference type="ARBA" id="ARBA00033999"/>
    </source>
</evidence>
<evidence type="ECO:0000313" key="16">
    <source>
        <dbReference type="Proteomes" id="UP000017148"/>
    </source>
</evidence>
<dbReference type="InterPro" id="IPR052219">
    <property type="entry name" value="Photolyase_Class-2"/>
</dbReference>
<dbReference type="STRING" id="1313304.CALK_1398"/>
<evidence type="ECO:0000256" key="12">
    <source>
        <dbReference type="ARBA" id="ARBA00031671"/>
    </source>
</evidence>
<comment type="caution">
    <text evidence="15">The sequence shown here is derived from an EMBL/GenBank/DDBJ whole genome shotgun (WGS) entry which is preliminary data.</text>
</comment>
<comment type="similarity">
    <text evidence="3">Belongs to the DNA photolyase class-2 family.</text>
</comment>
<dbReference type="InterPro" id="IPR036155">
    <property type="entry name" value="Crypto/Photolyase_N_sf"/>
</dbReference>
<accession>U7D5D7</accession>
<keyword evidence="10" id="KW-0234">DNA repair</keyword>
<gene>
    <name evidence="15" type="ORF">CALK_1398</name>
</gene>
<evidence type="ECO:0000256" key="8">
    <source>
        <dbReference type="ARBA" id="ARBA00022827"/>
    </source>
</evidence>
<dbReference type="SUPFAM" id="SSF52425">
    <property type="entry name" value="Cryptochrome/photolyase, N-terminal domain"/>
    <property type="match status" value="1"/>
</dbReference>
<dbReference type="InterPro" id="IPR006050">
    <property type="entry name" value="DNA_photolyase_N"/>
</dbReference>
<comment type="catalytic activity">
    <reaction evidence="13">
        <text>cyclobutadipyrimidine (in DNA) = 2 pyrimidine residues (in DNA).</text>
        <dbReference type="EC" id="4.1.99.3"/>
    </reaction>
</comment>
<dbReference type="PANTHER" id="PTHR10211:SF0">
    <property type="entry name" value="DEOXYRIBODIPYRIMIDINE PHOTO-LYASE"/>
    <property type="match status" value="1"/>
</dbReference>
<dbReference type="GO" id="GO:0000719">
    <property type="term" value="P:photoreactive repair"/>
    <property type="evidence" value="ECO:0007669"/>
    <property type="project" value="TreeGrafter"/>
</dbReference>
<dbReference type="PATRIC" id="fig|1313304.3.peg.1331"/>
<dbReference type="GO" id="GO:0003904">
    <property type="term" value="F:deoxyribodipyrimidine photo-lyase activity"/>
    <property type="evidence" value="ECO:0007669"/>
    <property type="project" value="UniProtKB-EC"/>
</dbReference>
<feature type="domain" description="Photolyase/cryptochrome alpha/beta" evidence="14">
    <location>
        <begin position="21"/>
        <end position="147"/>
    </location>
</feature>
<evidence type="ECO:0000256" key="4">
    <source>
        <dbReference type="ARBA" id="ARBA00013149"/>
    </source>
</evidence>
<keyword evidence="16" id="KW-1185">Reference proteome</keyword>
<comment type="cofactor">
    <cofactor evidence="2">
        <name>FAD</name>
        <dbReference type="ChEBI" id="CHEBI:57692"/>
    </cofactor>
</comment>
<evidence type="ECO:0000256" key="3">
    <source>
        <dbReference type="ARBA" id="ARBA00006409"/>
    </source>
</evidence>
<dbReference type="EMBL" id="ASJR01000010">
    <property type="protein sequence ID" value="ERP31734.1"/>
    <property type="molecule type" value="Genomic_DNA"/>
</dbReference>
<organism evidence="15 16">
    <name type="scientific">Chitinivibrio alkaliphilus ACht1</name>
    <dbReference type="NCBI Taxonomy" id="1313304"/>
    <lineage>
        <taxon>Bacteria</taxon>
        <taxon>Pseudomonadati</taxon>
        <taxon>Fibrobacterota</taxon>
        <taxon>Chitinivibrionia</taxon>
        <taxon>Chitinivibrionales</taxon>
        <taxon>Chitinivibrionaceae</taxon>
        <taxon>Chitinivibrio</taxon>
    </lineage>
</organism>
<dbReference type="RefSeq" id="WP_022636857.1">
    <property type="nucleotide sequence ID" value="NZ_ASJR01000010.1"/>
</dbReference>
<dbReference type="Gene3D" id="3.40.50.620">
    <property type="entry name" value="HUPs"/>
    <property type="match status" value="1"/>
</dbReference>
<keyword evidence="6" id="KW-0285">Flavoprotein</keyword>
<evidence type="ECO:0000256" key="7">
    <source>
        <dbReference type="ARBA" id="ARBA00022763"/>
    </source>
</evidence>
<evidence type="ECO:0000256" key="11">
    <source>
        <dbReference type="ARBA" id="ARBA00023239"/>
    </source>
</evidence>
<protein>
    <recommendedName>
        <fullName evidence="5">Deoxyribodipyrimidine photo-lyase</fullName>
        <ecNumber evidence="4">4.1.99.3</ecNumber>
    </recommendedName>
    <alternativeName>
        <fullName evidence="12">DNA photolyase</fullName>
    </alternativeName>
</protein>
<name>U7D5D7_9BACT</name>
<keyword evidence="9" id="KW-0238">DNA-binding</keyword>
<dbReference type="AlphaFoldDB" id="U7D5D7"/>
<dbReference type="SUPFAM" id="SSF48173">
    <property type="entry name" value="Cryptochrome/photolyase FAD-binding domain"/>
    <property type="match status" value="1"/>
</dbReference>